<keyword evidence="3" id="KW-0539">Nucleus</keyword>
<dbReference type="Proteomes" id="UP001174677">
    <property type="component" value="Chromosome 2"/>
</dbReference>
<evidence type="ECO:0000256" key="3">
    <source>
        <dbReference type="ARBA" id="ARBA00023242"/>
    </source>
</evidence>
<dbReference type="Gene3D" id="1.10.10.60">
    <property type="entry name" value="Homeodomain-like"/>
    <property type="match status" value="2"/>
</dbReference>
<dbReference type="InterPro" id="IPR001005">
    <property type="entry name" value="SANT/Myb"/>
</dbReference>
<organism evidence="7 8">
    <name type="scientific">Hevea brasiliensis</name>
    <name type="common">Para rubber tree</name>
    <name type="synonym">Siphonia brasiliensis</name>
    <dbReference type="NCBI Taxonomy" id="3981"/>
    <lineage>
        <taxon>Eukaryota</taxon>
        <taxon>Viridiplantae</taxon>
        <taxon>Streptophyta</taxon>
        <taxon>Embryophyta</taxon>
        <taxon>Tracheophyta</taxon>
        <taxon>Spermatophyta</taxon>
        <taxon>Magnoliopsida</taxon>
        <taxon>eudicotyledons</taxon>
        <taxon>Gunneridae</taxon>
        <taxon>Pentapetalae</taxon>
        <taxon>rosids</taxon>
        <taxon>fabids</taxon>
        <taxon>Malpighiales</taxon>
        <taxon>Euphorbiaceae</taxon>
        <taxon>Crotonoideae</taxon>
        <taxon>Micrandreae</taxon>
        <taxon>Hevea</taxon>
    </lineage>
</organism>
<evidence type="ECO:0000313" key="7">
    <source>
        <dbReference type="EMBL" id="KAJ9187856.1"/>
    </source>
</evidence>
<evidence type="ECO:0000313" key="8">
    <source>
        <dbReference type="Proteomes" id="UP001174677"/>
    </source>
</evidence>
<evidence type="ECO:0000259" key="6">
    <source>
        <dbReference type="PROSITE" id="PS51294"/>
    </source>
</evidence>
<dbReference type="PANTHER" id="PTHR47999:SF6">
    <property type="entry name" value="MYB-RELATED PROTEIN P"/>
    <property type="match status" value="1"/>
</dbReference>
<dbReference type="EMBL" id="JARPOI010000002">
    <property type="protein sequence ID" value="KAJ9187856.1"/>
    <property type="molecule type" value="Genomic_DNA"/>
</dbReference>
<dbReference type="InterPro" id="IPR009057">
    <property type="entry name" value="Homeodomain-like_sf"/>
</dbReference>
<dbReference type="SUPFAM" id="SSF46689">
    <property type="entry name" value="Homeodomain-like"/>
    <property type="match status" value="1"/>
</dbReference>
<sequence length="379" mass="42859">MGRAPCCEKVGLKKGRWTAEEDEKLVNYIQANGEGSWRSVPKNAGLLRCGKSCRLRWINYLRADLKRGSISADEEEIILQLHASLGNRWSLIASHLPGRTDNEIKNYWSSHLSRKVHIFSRLGNENRPLAIHKAKLMMGSNKQRKADRFAMKNNKSHVRKEPWASTKGGLEQICIGLDPSKDGDGIRPTLQTPVLVKETLSVASEDTAILDPRVEDEEKVQTDLVIPSPCQERAEGEGEGLVLHLSEEEQSEMLGPYHGFAGKMLLFDDNIQDELLDAEQEDDVSLTSLEGEKKSTVRSEDQREKENGKLSSNDDLYVCSSTAYSFDEWSWENLMQWDENVDNTIFSIWESDNSELGDVQKQEEIDHDKQNASVAWLLS</sequence>
<feature type="domain" description="HTH myb-type" evidence="6">
    <location>
        <begin position="62"/>
        <end position="116"/>
    </location>
</feature>
<evidence type="ECO:0000256" key="4">
    <source>
        <dbReference type="SAM" id="MobiDB-lite"/>
    </source>
</evidence>
<evidence type="ECO:0000256" key="1">
    <source>
        <dbReference type="ARBA" id="ARBA00004123"/>
    </source>
</evidence>
<dbReference type="PROSITE" id="PS51294">
    <property type="entry name" value="HTH_MYB"/>
    <property type="match status" value="2"/>
</dbReference>
<dbReference type="CDD" id="cd00167">
    <property type="entry name" value="SANT"/>
    <property type="match status" value="2"/>
</dbReference>
<feature type="domain" description="Myb-like" evidence="5">
    <location>
        <begin position="62"/>
        <end position="112"/>
    </location>
</feature>
<keyword evidence="2" id="KW-0238">DNA-binding</keyword>
<keyword evidence="8" id="KW-1185">Reference proteome</keyword>
<protein>
    <submittedName>
        <fullName evidence="7">Uncharacterized protein</fullName>
    </submittedName>
</protein>
<feature type="domain" description="Myb-like" evidence="5">
    <location>
        <begin position="9"/>
        <end position="61"/>
    </location>
</feature>
<name>A0ABQ9N6G9_HEVBR</name>
<dbReference type="PROSITE" id="PS50090">
    <property type="entry name" value="MYB_LIKE"/>
    <property type="match status" value="2"/>
</dbReference>
<comment type="caution">
    <text evidence="7">The sequence shown here is derived from an EMBL/GenBank/DDBJ whole genome shotgun (WGS) entry which is preliminary data.</text>
</comment>
<evidence type="ECO:0000259" key="5">
    <source>
        <dbReference type="PROSITE" id="PS50090"/>
    </source>
</evidence>
<comment type="subcellular location">
    <subcellularLocation>
        <location evidence="1">Nucleus</location>
    </subcellularLocation>
</comment>
<reference evidence="7" key="1">
    <citation type="journal article" date="2023" name="Plant Biotechnol. J.">
        <title>Chromosome-level wild Hevea brasiliensis genome provides new tools for genomic-assisted breeding and valuable loci to elevate rubber yield.</title>
        <authorList>
            <person name="Cheng H."/>
            <person name="Song X."/>
            <person name="Hu Y."/>
            <person name="Wu T."/>
            <person name="Yang Q."/>
            <person name="An Z."/>
            <person name="Feng S."/>
            <person name="Deng Z."/>
            <person name="Wu W."/>
            <person name="Zeng X."/>
            <person name="Tu M."/>
            <person name="Wang X."/>
            <person name="Huang H."/>
        </authorList>
    </citation>
    <scope>NUCLEOTIDE SEQUENCE</scope>
    <source>
        <strain evidence="7">MT/VB/25A 57/8</strain>
    </source>
</reference>
<accession>A0ABQ9N6G9</accession>
<dbReference type="SMART" id="SM00717">
    <property type="entry name" value="SANT"/>
    <property type="match status" value="2"/>
</dbReference>
<evidence type="ECO:0000256" key="2">
    <source>
        <dbReference type="ARBA" id="ARBA00023125"/>
    </source>
</evidence>
<proteinExistence type="predicted"/>
<dbReference type="Pfam" id="PF00249">
    <property type="entry name" value="Myb_DNA-binding"/>
    <property type="match status" value="2"/>
</dbReference>
<dbReference type="PANTHER" id="PTHR47999">
    <property type="entry name" value="TRANSCRIPTION FACTOR MYB8-RELATED-RELATED"/>
    <property type="match status" value="1"/>
</dbReference>
<feature type="domain" description="HTH myb-type" evidence="6">
    <location>
        <begin position="9"/>
        <end position="61"/>
    </location>
</feature>
<gene>
    <name evidence="7" type="ORF">P3X46_003271</name>
</gene>
<feature type="region of interest" description="Disordered" evidence="4">
    <location>
        <begin position="281"/>
        <end position="312"/>
    </location>
</feature>
<feature type="compositionally biased region" description="Basic and acidic residues" evidence="4">
    <location>
        <begin position="290"/>
        <end position="308"/>
    </location>
</feature>
<dbReference type="InterPro" id="IPR015495">
    <property type="entry name" value="Myb_TF_plants"/>
</dbReference>
<dbReference type="InterPro" id="IPR017930">
    <property type="entry name" value="Myb_dom"/>
</dbReference>